<evidence type="ECO:0000256" key="1">
    <source>
        <dbReference type="SAM" id="Coils"/>
    </source>
</evidence>
<organism evidence="2 3">
    <name type="scientific">Fluoribacter dumoffii</name>
    <dbReference type="NCBI Taxonomy" id="463"/>
    <lineage>
        <taxon>Bacteria</taxon>
        <taxon>Pseudomonadati</taxon>
        <taxon>Pseudomonadota</taxon>
        <taxon>Gammaproteobacteria</taxon>
        <taxon>Legionellales</taxon>
        <taxon>Legionellaceae</taxon>
        <taxon>Fluoribacter</taxon>
    </lineage>
</organism>
<protein>
    <recommendedName>
        <fullName evidence="4">Interaptin</fullName>
    </recommendedName>
</protein>
<evidence type="ECO:0000313" key="3">
    <source>
        <dbReference type="Proteomes" id="UP000254554"/>
    </source>
</evidence>
<name>A0A377G7N6_9GAMM</name>
<evidence type="ECO:0000313" key="2">
    <source>
        <dbReference type="EMBL" id="STO20511.1"/>
    </source>
</evidence>
<dbReference type="STRING" id="1094715.GCA_000236165_01855"/>
<proteinExistence type="predicted"/>
<sequence length="1197" mass="132454">MPKNKEFLSALQDTTKLRAAAANERDPALDAILSADASLQTFEDAVVPQNVFWAKINNSLAGLYKRGNLYGQNYIELTDPTHTFKSMQQAAAEQRVKFALAGAPQDVLIGLVTTDFNNNGTVLRQYLETKQNSLGLNFSTMRGWDATNDNLLTQTALAKIRTEAANQLLIQLMAVDKPALKNPKLFDDLVKATNIGEFKTAAKALVNAGGITLPPGKTVDDILDALDFQLKDEVVAEAVKRSEALLDQKAITEFEGQFQKFISKATGAEVLATKDFLKEADSKDFLDELVDNLEETPQNAYRDRIKDLEDGKKDELGKVYQQKLSEHYLKAQILSVDVDINDGDLIAALKAANKSTLNNSLDQLVTDAEDKAITKRALTDDNATTIKIALTKNIINKLSTTSTQLDMEKLHEAAGNLEKFKTLMAGKVGDPNAFDFLKKEDLPEIRKALREQLELKAREKREQDFTAAVEKSRLGAAAHQELIEVFKELPNAKQEELLKDNKHEILISAKTVEELKFHLGGQDAQGRSLVLTDLANENQKAALFKKIHNPEIAKVLAGFSNPRIVPDEGMINQINAKLLTHKDLDLALVNNLKTVVDDISTVCIGAANTNADFYKAFGFTNEHATAFDAAPAKAKIKDNIKDAHNKNRDLFTVLAAGGLSATQERFVQILLRVAGKTAVSINNASVDMNSKDNVQKIYEHTFAKSATAHAFLDKLIPEADANNDTEKRNLKNALSREFTPEVFSELKGKRIETMLSGSDTQKQRVIKDINEDVARIEKARPSIEKHKGHLKNLATDLASLPGLFSGANEVKAKNKATEIKQNYQELSKQCDTILEHLAAAQRELKVYRDKVPKTTQGLSDEVAKEVKKLSDKLDEEIKQIETQLAFYEEVQKQINGKDGTIAQIDKIVSRQATVIAESKDNTTNSYSVIDKTELKTATHQKRQRVPDDNMTGISTNIDENSINFKVQDIPQKGQVLCVDTTHTKDIPGRGPKEFTGRFIVDYHPEGEPRSVLSGKETPSRPVKVSIVKGFDESSELAGQMMDAAKALLKDWDGKSPIRLKGVNGGPQKDKELRYLWTAVCVLGEHHPKFSRDKIEIRGNSPWRPDAERNWKGYTSNSAYTTVFKGSAKGIVDEKVEEFKALVDPKKRNEADKSVKAATTLFRDKLSEGRSHDIATKVEQDVKVQGPRVVLGGSGGND</sequence>
<feature type="coiled-coil region" evidence="1">
    <location>
        <begin position="809"/>
        <end position="890"/>
    </location>
</feature>
<dbReference type="GeneID" id="93292804"/>
<dbReference type="Proteomes" id="UP000254554">
    <property type="component" value="Unassembled WGS sequence"/>
</dbReference>
<gene>
    <name evidence="2" type="ORF">NCTC11370_00566</name>
</gene>
<keyword evidence="1" id="KW-0175">Coiled coil</keyword>
<keyword evidence="3" id="KW-1185">Reference proteome</keyword>
<reference evidence="2 3" key="1">
    <citation type="submission" date="2018-06" db="EMBL/GenBank/DDBJ databases">
        <authorList>
            <consortium name="Pathogen Informatics"/>
            <person name="Doyle S."/>
        </authorList>
    </citation>
    <scope>NUCLEOTIDE SEQUENCE [LARGE SCALE GENOMIC DNA]</scope>
    <source>
        <strain evidence="2 3">NCTC11370</strain>
    </source>
</reference>
<evidence type="ECO:0008006" key="4">
    <source>
        <dbReference type="Google" id="ProtNLM"/>
    </source>
</evidence>
<accession>A0A377G7N6</accession>
<dbReference type="EMBL" id="UGGT01000001">
    <property type="protein sequence ID" value="STO20511.1"/>
    <property type="molecule type" value="Genomic_DNA"/>
</dbReference>
<dbReference type="RefSeq" id="WP_019349925.1">
    <property type="nucleotide sequence ID" value="NZ_JAPHOO010000002.1"/>
</dbReference>
<dbReference type="AlphaFoldDB" id="A0A377G7N6"/>